<evidence type="ECO:0000313" key="1">
    <source>
        <dbReference type="EMBL" id="KHG20313.1"/>
    </source>
</evidence>
<reference evidence="2" key="1">
    <citation type="submission" date="2014-09" db="EMBL/GenBank/DDBJ databases">
        <authorList>
            <person name="Mudge J."/>
            <person name="Ramaraj T."/>
            <person name="Lindquist I.E."/>
            <person name="Bharti A.K."/>
            <person name="Sundararajan A."/>
            <person name="Cameron C.T."/>
            <person name="Woodward J.E."/>
            <person name="May G.D."/>
            <person name="Brubaker C."/>
            <person name="Broadhvest J."/>
            <person name="Wilkins T.A."/>
        </authorList>
    </citation>
    <scope>NUCLEOTIDE SEQUENCE</scope>
    <source>
        <strain evidence="2">cv. AKA8401</strain>
    </source>
</reference>
<dbReference type="Proteomes" id="UP000032142">
    <property type="component" value="Unassembled WGS sequence"/>
</dbReference>
<sequence length="28" mass="3130">MYQPQYESQCKTCLGHASASRCVSVRPV</sequence>
<proteinExistence type="predicted"/>
<evidence type="ECO:0000313" key="2">
    <source>
        <dbReference type="Proteomes" id="UP000032142"/>
    </source>
</evidence>
<organism evidence="1 2">
    <name type="scientific">Gossypium arboreum</name>
    <name type="common">Tree cotton</name>
    <name type="synonym">Gossypium nanking</name>
    <dbReference type="NCBI Taxonomy" id="29729"/>
    <lineage>
        <taxon>Eukaryota</taxon>
        <taxon>Viridiplantae</taxon>
        <taxon>Streptophyta</taxon>
        <taxon>Embryophyta</taxon>
        <taxon>Tracheophyta</taxon>
        <taxon>Spermatophyta</taxon>
        <taxon>Magnoliopsida</taxon>
        <taxon>eudicotyledons</taxon>
        <taxon>Gunneridae</taxon>
        <taxon>Pentapetalae</taxon>
        <taxon>rosids</taxon>
        <taxon>malvids</taxon>
        <taxon>Malvales</taxon>
        <taxon>Malvaceae</taxon>
        <taxon>Malvoideae</taxon>
        <taxon>Gossypium</taxon>
    </lineage>
</organism>
<protein>
    <submittedName>
        <fullName evidence="1">Uncharacterized protein</fullName>
    </submittedName>
</protein>
<dbReference type="EMBL" id="KN415415">
    <property type="protein sequence ID" value="KHG20313.1"/>
    <property type="molecule type" value="Genomic_DNA"/>
</dbReference>
<keyword evidence="2" id="KW-1185">Reference proteome</keyword>
<gene>
    <name evidence="1" type="ORF">F383_23870</name>
</gene>
<name>A0A0B0P0U5_GOSAR</name>
<accession>A0A0B0P0U5</accession>
<dbReference type="AlphaFoldDB" id="A0A0B0P0U5"/>